<dbReference type="InterPro" id="IPR008927">
    <property type="entry name" value="6-PGluconate_DH-like_C_sf"/>
</dbReference>
<evidence type="ECO:0000256" key="10">
    <source>
        <dbReference type="RuleBase" id="RU362068"/>
    </source>
</evidence>
<dbReference type="InterPro" id="IPR013332">
    <property type="entry name" value="KPR_N"/>
</dbReference>
<comment type="similarity">
    <text evidence="2 10">Belongs to the ketopantoate reductase family.</text>
</comment>
<evidence type="ECO:0000256" key="1">
    <source>
        <dbReference type="ARBA" id="ARBA00004994"/>
    </source>
</evidence>
<dbReference type="GO" id="GO:0008677">
    <property type="term" value="F:2-dehydropantoate 2-reductase activity"/>
    <property type="evidence" value="ECO:0007669"/>
    <property type="project" value="UniProtKB-EC"/>
</dbReference>
<evidence type="ECO:0000256" key="9">
    <source>
        <dbReference type="ARBA" id="ARBA00048793"/>
    </source>
</evidence>
<comment type="pathway">
    <text evidence="1 10">Cofactor biosynthesis; (R)-pantothenate biosynthesis; (R)-pantoate from 3-methyl-2-oxobutanoate: step 2/2.</text>
</comment>
<dbReference type="GO" id="GO:0005737">
    <property type="term" value="C:cytoplasm"/>
    <property type="evidence" value="ECO:0007669"/>
    <property type="project" value="TreeGrafter"/>
</dbReference>
<dbReference type="OrthoDB" id="6530772at2"/>
<dbReference type="SUPFAM" id="SSF51735">
    <property type="entry name" value="NAD(P)-binding Rossmann-fold domains"/>
    <property type="match status" value="1"/>
</dbReference>
<gene>
    <name evidence="13" type="ORF">BFW38_09630</name>
</gene>
<dbReference type="InterPro" id="IPR013328">
    <property type="entry name" value="6PGD_dom2"/>
</dbReference>
<dbReference type="Gene3D" id="3.40.50.720">
    <property type="entry name" value="NAD(P)-binding Rossmann-like Domain"/>
    <property type="match status" value="1"/>
</dbReference>
<comment type="caution">
    <text evidence="13">The sequence shown here is derived from an EMBL/GenBank/DDBJ whole genome shotgun (WGS) entry which is preliminary data.</text>
</comment>
<evidence type="ECO:0000313" key="13">
    <source>
        <dbReference type="EMBL" id="ODC03761.1"/>
    </source>
</evidence>
<comment type="function">
    <text evidence="10">Catalyzes the NADPH-dependent reduction of ketopantoate into pantoic acid.</text>
</comment>
<evidence type="ECO:0000256" key="3">
    <source>
        <dbReference type="ARBA" id="ARBA00013014"/>
    </source>
</evidence>
<dbReference type="GO" id="GO:0050661">
    <property type="term" value="F:NADP binding"/>
    <property type="evidence" value="ECO:0007669"/>
    <property type="project" value="TreeGrafter"/>
</dbReference>
<evidence type="ECO:0000256" key="7">
    <source>
        <dbReference type="ARBA" id="ARBA00023002"/>
    </source>
</evidence>
<dbReference type="AlphaFoldDB" id="A0A1E2V9V0"/>
<proteinExistence type="inferred from homology"/>
<keyword evidence="14" id="KW-1185">Reference proteome</keyword>
<feature type="domain" description="Ketopantoate reductase N-terminal" evidence="11">
    <location>
        <begin position="6"/>
        <end position="154"/>
    </location>
</feature>
<evidence type="ECO:0000256" key="5">
    <source>
        <dbReference type="ARBA" id="ARBA00022655"/>
    </source>
</evidence>
<dbReference type="InterPro" id="IPR050838">
    <property type="entry name" value="Ketopantoate_reductase"/>
</dbReference>
<sequence length="317" mass="33791">MSDSSIHILGAGALGTLYACRLSRTGRPLTMLVRPDRLETLAAGIYYREAEQASAKRIFMSIADQVAPASIHHLILATKAQDAAAAIEAWRPALADQANVLMLQNGMGCQAEVAECLSPQQTLVAGSVTEGAYLEGPGHVVHAGVGETVLGHWSGPDIRAVAQWQSLLMVAGLEVSNVAEIRPILWHKLAVNAAINPLTALYECNNGGLASVDLKPKVEALNLETTALFKRLGIPLPAGGLQEMVENVIYATARNQSSMLQDVQAGRPTELRYITGALLRAAKALKVRLPQHEQVYRALAKKLSSPAASQRAYAAPV</sequence>
<evidence type="ECO:0000259" key="11">
    <source>
        <dbReference type="Pfam" id="PF02558"/>
    </source>
</evidence>
<name>A0A1E2V9V0_9GAMM</name>
<dbReference type="UniPathway" id="UPA00028">
    <property type="reaction ID" value="UER00004"/>
</dbReference>
<dbReference type="EC" id="1.1.1.169" evidence="3 10"/>
<dbReference type="PANTHER" id="PTHR43765:SF2">
    <property type="entry name" value="2-DEHYDROPANTOATE 2-REDUCTASE"/>
    <property type="match status" value="1"/>
</dbReference>
<dbReference type="Pfam" id="PF08546">
    <property type="entry name" value="ApbA_C"/>
    <property type="match status" value="1"/>
</dbReference>
<dbReference type="SUPFAM" id="SSF48179">
    <property type="entry name" value="6-phosphogluconate dehydrogenase C-terminal domain-like"/>
    <property type="match status" value="1"/>
</dbReference>
<dbReference type="STRING" id="197479.BFW38_09630"/>
<evidence type="ECO:0000313" key="14">
    <source>
        <dbReference type="Proteomes" id="UP000094291"/>
    </source>
</evidence>
<dbReference type="Pfam" id="PF02558">
    <property type="entry name" value="ApbA"/>
    <property type="match status" value="1"/>
</dbReference>
<evidence type="ECO:0000256" key="4">
    <source>
        <dbReference type="ARBA" id="ARBA00019465"/>
    </source>
</evidence>
<organism evidence="13 14">
    <name type="scientific">Terasakiispira papahanaumokuakeensis</name>
    <dbReference type="NCBI Taxonomy" id="197479"/>
    <lineage>
        <taxon>Bacteria</taxon>
        <taxon>Pseudomonadati</taxon>
        <taxon>Pseudomonadota</taxon>
        <taxon>Gammaproteobacteria</taxon>
        <taxon>Oceanospirillales</taxon>
        <taxon>Terasakiispira</taxon>
    </lineage>
</organism>
<keyword evidence="5 10" id="KW-0566">Pantothenate biosynthesis</keyword>
<dbReference type="Proteomes" id="UP000094291">
    <property type="component" value="Unassembled WGS sequence"/>
</dbReference>
<keyword evidence="7 10" id="KW-0560">Oxidoreductase</keyword>
<comment type="catalytic activity">
    <reaction evidence="9 10">
        <text>(R)-pantoate + NADP(+) = 2-dehydropantoate + NADPH + H(+)</text>
        <dbReference type="Rhea" id="RHEA:16233"/>
        <dbReference type="ChEBI" id="CHEBI:11561"/>
        <dbReference type="ChEBI" id="CHEBI:15378"/>
        <dbReference type="ChEBI" id="CHEBI:15980"/>
        <dbReference type="ChEBI" id="CHEBI:57783"/>
        <dbReference type="ChEBI" id="CHEBI:58349"/>
        <dbReference type="EC" id="1.1.1.169"/>
    </reaction>
</comment>
<dbReference type="InterPro" id="IPR003710">
    <property type="entry name" value="ApbA"/>
</dbReference>
<feature type="domain" description="Ketopantoate reductase C-terminal" evidence="12">
    <location>
        <begin position="181"/>
        <end position="301"/>
    </location>
</feature>
<dbReference type="GO" id="GO:0015940">
    <property type="term" value="P:pantothenate biosynthetic process"/>
    <property type="evidence" value="ECO:0007669"/>
    <property type="project" value="UniProtKB-UniPathway"/>
</dbReference>
<dbReference type="EMBL" id="MDTQ01000001">
    <property type="protein sequence ID" value="ODC03761.1"/>
    <property type="molecule type" value="Genomic_DNA"/>
</dbReference>
<reference evidence="13 14" key="1">
    <citation type="submission" date="2016-08" db="EMBL/GenBank/DDBJ databases">
        <authorList>
            <person name="Seilhamer J.J."/>
        </authorList>
    </citation>
    <scope>NUCLEOTIDE SEQUENCE [LARGE SCALE GENOMIC DNA]</scope>
    <source>
        <strain evidence="13 14">PH27A</strain>
    </source>
</reference>
<evidence type="ECO:0000256" key="8">
    <source>
        <dbReference type="ARBA" id="ARBA00032024"/>
    </source>
</evidence>
<protein>
    <recommendedName>
        <fullName evidence="4 10">2-dehydropantoate 2-reductase</fullName>
        <ecNumber evidence="3 10">1.1.1.169</ecNumber>
    </recommendedName>
    <alternativeName>
        <fullName evidence="8 10">Ketopantoate reductase</fullName>
    </alternativeName>
</protein>
<dbReference type="RefSeq" id="WP_068998255.1">
    <property type="nucleotide sequence ID" value="NZ_MDTQ01000001.1"/>
</dbReference>
<dbReference type="PANTHER" id="PTHR43765">
    <property type="entry name" value="2-DEHYDROPANTOATE 2-REDUCTASE-RELATED"/>
    <property type="match status" value="1"/>
</dbReference>
<evidence type="ECO:0000256" key="2">
    <source>
        <dbReference type="ARBA" id="ARBA00007870"/>
    </source>
</evidence>
<dbReference type="InterPro" id="IPR013752">
    <property type="entry name" value="KPA_reductase"/>
</dbReference>
<evidence type="ECO:0000256" key="6">
    <source>
        <dbReference type="ARBA" id="ARBA00022857"/>
    </source>
</evidence>
<keyword evidence="6 10" id="KW-0521">NADP</keyword>
<evidence type="ECO:0000259" key="12">
    <source>
        <dbReference type="Pfam" id="PF08546"/>
    </source>
</evidence>
<dbReference type="Gene3D" id="1.10.1040.10">
    <property type="entry name" value="N-(1-d-carboxylethyl)-l-norvaline Dehydrogenase, domain 2"/>
    <property type="match status" value="1"/>
</dbReference>
<dbReference type="NCBIfam" id="TIGR00745">
    <property type="entry name" value="apbA_panE"/>
    <property type="match status" value="1"/>
</dbReference>
<dbReference type="InterPro" id="IPR036291">
    <property type="entry name" value="NAD(P)-bd_dom_sf"/>
</dbReference>
<accession>A0A1E2V9V0</accession>